<evidence type="ECO:0000313" key="3">
    <source>
        <dbReference type="Proteomes" id="UP000091979"/>
    </source>
</evidence>
<protein>
    <submittedName>
        <fullName evidence="2">Uncharacterized protein</fullName>
    </submittedName>
</protein>
<feature type="transmembrane region" description="Helical" evidence="1">
    <location>
        <begin position="30"/>
        <end position="53"/>
    </location>
</feature>
<dbReference type="OrthoDB" id="5465077at2"/>
<name>A0A1B7XER4_9BACT</name>
<proteinExistence type="predicted"/>
<evidence type="ECO:0000256" key="1">
    <source>
        <dbReference type="SAM" id="Phobius"/>
    </source>
</evidence>
<organism evidence="2 3">
    <name type="scientific">Halodesulfovibrio spirochaetisodalis</name>
    <dbReference type="NCBI Taxonomy" id="1560234"/>
    <lineage>
        <taxon>Bacteria</taxon>
        <taxon>Pseudomonadati</taxon>
        <taxon>Thermodesulfobacteriota</taxon>
        <taxon>Desulfovibrionia</taxon>
        <taxon>Desulfovibrionales</taxon>
        <taxon>Desulfovibrionaceae</taxon>
        <taxon>Halodesulfovibrio</taxon>
    </lineage>
</organism>
<dbReference type="AlphaFoldDB" id="A0A1B7XER4"/>
<dbReference type="RefSeq" id="WP_066853929.1">
    <property type="nucleotide sequence ID" value="NZ_JXMS01000009.1"/>
</dbReference>
<keyword evidence="1" id="KW-1133">Transmembrane helix</keyword>
<sequence>MVSNSPSPADNELNTDNAQLQTAASGDWCIWMYIFYPVLVMGVAFSSTLLDNVPDTTTFIFGIVLLSIDRRMLLHRGITPPHWGWIILGLPYLWKRCNILKKSKTPFWLATIVLSVQITLACVLIPMMIAEYDSANEYLPAMATTLLKDPSTPEPYQGAKCIRLTDLDDFYEGKLICELDNGKKIQLFLTTLNDGESHMTWSPYTPNGLSKK</sequence>
<reference evidence="2 3" key="1">
    <citation type="submission" date="2015-01" db="EMBL/GenBank/DDBJ databases">
        <title>Desulfovibrio sp. JC271 draft genome sequence.</title>
        <authorList>
            <person name="Shivani Y."/>
            <person name="Subhash Y."/>
            <person name="Sasikala C."/>
            <person name="Ramana C.V."/>
        </authorList>
    </citation>
    <scope>NUCLEOTIDE SEQUENCE [LARGE SCALE GENOMIC DNA]</scope>
    <source>
        <strain evidence="2 3">JC271</strain>
    </source>
</reference>
<keyword evidence="1" id="KW-0472">Membrane</keyword>
<accession>A0A1B7XER4</accession>
<gene>
    <name evidence="2" type="ORF">SP90_06895</name>
</gene>
<dbReference type="Proteomes" id="UP000091979">
    <property type="component" value="Unassembled WGS sequence"/>
</dbReference>
<feature type="transmembrane region" description="Helical" evidence="1">
    <location>
        <begin position="73"/>
        <end position="94"/>
    </location>
</feature>
<feature type="transmembrane region" description="Helical" evidence="1">
    <location>
        <begin position="106"/>
        <end position="129"/>
    </location>
</feature>
<dbReference type="EMBL" id="JXMS01000009">
    <property type="protein sequence ID" value="OBQ52690.1"/>
    <property type="molecule type" value="Genomic_DNA"/>
</dbReference>
<keyword evidence="3" id="KW-1185">Reference proteome</keyword>
<keyword evidence="1" id="KW-0812">Transmembrane</keyword>
<dbReference type="PATRIC" id="fig|1560234.3.peg.3354"/>
<evidence type="ECO:0000313" key="2">
    <source>
        <dbReference type="EMBL" id="OBQ52690.1"/>
    </source>
</evidence>
<comment type="caution">
    <text evidence="2">The sequence shown here is derived from an EMBL/GenBank/DDBJ whole genome shotgun (WGS) entry which is preliminary data.</text>
</comment>